<dbReference type="GeneID" id="112493828"/>
<accession>A0AAJ7RA96</accession>
<feature type="transmembrane region" description="Helical" evidence="1">
    <location>
        <begin position="12"/>
        <end position="30"/>
    </location>
</feature>
<keyword evidence="3" id="KW-1185">Reference proteome</keyword>
<dbReference type="Proteomes" id="UP000694920">
    <property type="component" value="Unplaced"/>
</dbReference>
<feature type="domain" description="C2H2-type" evidence="2">
    <location>
        <begin position="258"/>
        <end position="281"/>
    </location>
</feature>
<dbReference type="AlphaFoldDB" id="A0AAJ7RA96"/>
<proteinExistence type="predicted"/>
<gene>
    <name evidence="4" type="primary">LOC112493828</name>
</gene>
<keyword evidence="1" id="KW-1133">Transmembrane helix</keyword>
<evidence type="ECO:0000259" key="2">
    <source>
        <dbReference type="SMART" id="SM00355"/>
    </source>
</evidence>
<reference evidence="4" key="1">
    <citation type="submission" date="2025-08" db="UniProtKB">
        <authorList>
            <consortium name="RefSeq"/>
        </authorList>
    </citation>
    <scope>IDENTIFICATION</scope>
</reference>
<name>A0AAJ7RA96_CEPCN</name>
<dbReference type="RefSeq" id="XP_024937194.1">
    <property type="nucleotide sequence ID" value="XM_025081426.1"/>
</dbReference>
<protein>
    <submittedName>
        <fullName evidence="4">Uncharacterized protein LOC112493828 isoform X1</fullName>
    </submittedName>
</protein>
<sequence length="289" mass="33304">MKQSSMYQLQAVFINLQSYFINLIWIILVTNKNSSTTPSSLCREMDSRFILTCRICLCSVRSVVENTNEKPVSINISSTNVEDRGNSLVTSARHASRKISVYIGIFVKITIYVDRRRDSKFALQLKTGILKMPVGIFENFLSEIHGWNVRGYLHNYGSTENAEAEGSVQAVGSMEIADFKPLDNKSITVEPSYKRHVCSYCKKVYLLKNLLKRHMQYSCEMIPKSAQFACTFCPYKSMYKANMERHVRNVHDAGAMKFHCELCNFRSNYTFCVRRHMKTFHNVSSDEKQ</sequence>
<dbReference type="SUPFAM" id="SSF57667">
    <property type="entry name" value="beta-beta-alpha zinc fingers"/>
    <property type="match status" value="1"/>
</dbReference>
<organism evidence="3 4">
    <name type="scientific">Cephus cinctus</name>
    <name type="common">Wheat stem sawfly</name>
    <dbReference type="NCBI Taxonomy" id="211228"/>
    <lineage>
        <taxon>Eukaryota</taxon>
        <taxon>Metazoa</taxon>
        <taxon>Ecdysozoa</taxon>
        <taxon>Arthropoda</taxon>
        <taxon>Hexapoda</taxon>
        <taxon>Insecta</taxon>
        <taxon>Pterygota</taxon>
        <taxon>Neoptera</taxon>
        <taxon>Endopterygota</taxon>
        <taxon>Hymenoptera</taxon>
        <taxon>Cephoidea</taxon>
        <taxon>Cephidae</taxon>
        <taxon>Cephus</taxon>
    </lineage>
</organism>
<dbReference type="Gene3D" id="3.30.160.60">
    <property type="entry name" value="Classic Zinc Finger"/>
    <property type="match status" value="1"/>
</dbReference>
<feature type="domain" description="C2H2-type" evidence="2">
    <location>
        <begin position="196"/>
        <end position="216"/>
    </location>
</feature>
<evidence type="ECO:0000313" key="4">
    <source>
        <dbReference type="RefSeq" id="XP_024937194.1"/>
    </source>
</evidence>
<dbReference type="InterPro" id="IPR013087">
    <property type="entry name" value="Znf_C2H2_type"/>
</dbReference>
<keyword evidence="1" id="KW-0472">Membrane</keyword>
<dbReference type="InterPro" id="IPR036236">
    <property type="entry name" value="Znf_C2H2_sf"/>
</dbReference>
<keyword evidence="1" id="KW-0812">Transmembrane</keyword>
<dbReference type="SMART" id="SM00355">
    <property type="entry name" value="ZnF_C2H2"/>
    <property type="match status" value="3"/>
</dbReference>
<evidence type="ECO:0000313" key="3">
    <source>
        <dbReference type="Proteomes" id="UP000694920"/>
    </source>
</evidence>
<dbReference type="KEGG" id="ccin:112493828"/>
<evidence type="ECO:0000256" key="1">
    <source>
        <dbReference type="SAM" id="Phobius"/>
    </source>
</evidence>
<feature type="domain" description="C2H2-type" evidence="2">
    <location>
        <begin position="228"/>
        <end position="251"/>
    </location>
</feature>